<gene>
    <name evidence="3" type="ORF">LPTSP2_28480</name>
</gene>
<dbReference type="AlphaFoldDB" id="A0A2P2DFX1"/>
<feature type="chain" id="PRO_5015196469" description="Outer membrane protein" evidence="2">
    <location>
        <begin position="22"/>
        <end position="382"/>
    </location>
</feature>
<organism evidence="3 4">
    <name type="scientific">Leptospira ellinghausenii</name>
    <dbReference type="NCBI Taxonomy" id="1917822"/>
    <lineage>
        <taxon>Bacteria</taxon>
        <taxon>Pseudomonadati</taxon>
        <taxon>Spirochaetota</taxon>
        <taxon>Spirochaetia</taxon>
        <taxon>Leptospirales</taxon>
        <taxon>Leptospiraceae</taxon>
        <taxon>Leptospira</taxon>
    </lineage>
</organism>
<keyword evidence="4" id="KW-1185">Reference proteome</keyword>
<accession>A0A2P2DFX1</accession>
<protein>
    <recommendedName>
        <fullName evidence="5">Outer membrane protein</fullName>
    </recommendedName>
</protein>
<feature type="signal peptide" evidence="2">
    <location>
        <begin position="1"/>
        <end position="21"/>
    </location>
</feature>
<dbReference type="OrthoDB" id="344933at2"/>
<proteinExistence type="predicted"/>
<evidence type="ECO:0000313" key="3">
    <source>
        <dbReference type="EMBL" id="GBF43547.1"/>
    </source>
</evidence>
<feature type="compositionally biased region" description="Low complexity" evidence="1">
    <location>
        <begin position="85"/>
        <end position="95"/>
    </location>
</feature>
<evidence type="ECO:0000256" key="1">
    <source>
        <dbReference type="SAM" id="MobiDB-lite"/>
    </source>
</evidence>
<reference evidence="4" key="1">
    <citation type="journal article" date="2019" name="Microbiol. Immunol.">
        <title>Molecular and phenotypic characterization of Leptospira johnsonii sp. nov., Leptospira ellinghausenii sp. nov. and Leptospira ryugenii sp. nov. isolated from soil and water in Japan.</title>
        <authorList>
            <person name="Masuzawa T."/>
            <person name="Saito M."/>
            <person name="Nakao R."/>
            <person name="Nikaido Y."/>
            <person name="Matsumoto M."/>
            <person name="Ogawa M."/>
            <person name="Yokoyama M."/>
            <person name="Hidaka Y."/>
            <person name="Tomita J."/>
            <person name="Sakakibara K."/>
            <person name="Suzuki K."/>
            <person name="Yasuda S."/>
            <person name="Sato H."/>
            <person name="Yamaguchi M."/>
            <person name="Yoshida S.I."/>
            <person name="Koizumi N."/>
            <person name="Kawamura Y."/>
        </authorList>
    </citation>
    <scope>NUCLEOTIDE SEQUENCE [LARGE SCALE GENOMIC DNA]</scope>
    <source>
        <strain evidence="4">E18</strain>
    </source>
</reference>
<sequence length="382" mass="41446">MRSTLIFHLIFILFFSLPLVAQPVTQTTPEPNPPANPTPKKSFFGSRLAVLELAGEFVQTPSEGGPQSVSSILNSARVASSFVNSSNTTNNLNPPGIITESAESRPTSTISPRIKYSHQFSEDFFIGFVYAKGEQYNDSRTSFSTNGLYLNDKVRSGVNEVGFKIGLGPINYLTDSTSSELSFSYSELSSKGPFQSFQLKFPFLRTGDQSVTEGYAFSTGSVEFRTKNYGMNYGFATSITDWLNFYMIGDLTIFAGQLKLLSYGIETSSTGSLNASNQVVFSSPVSKTDLTAFQSKEGLMRGLGGASVSLEMGLVWKVFDTLGIKYGGFYQMSSFSVSEVTGFNLGQGKTPVELSSVPDLNSSQSSKEFGSFGVNVSLVKNF</sequence>
<evidence type="ECO:0000256" key="2">
    <source>
        <dbReference type="SAM" id="SignalP"/>
    </source>
</evidence>
<dbReference type="EMBL" id="BFAZ01000009">
    <property type="protein sequence ID" value="GBF43547.1"/>
    <property type="molecule type" value="Genomic_DNA"/>
</dbReference>
<dbReference type="Proteomes" id="UP000245206">
    <property type="component" value="Unassembled WGS sequence"/>
</dbReference>
<comment type="caution">
    <text evidence="3">The sequence shown here is derived from an EMBL/GenBank/DDBJ whole genome shotgun (WGS) entry which is preliminary data.</text>
</comment>
<keyword evidence="2" id="KW-0732">Signal</keyword>
<feature type="region of interest" description="Disordered" evidence="1">
    <location>
        <begin position="85"/>
        <end position="104"/>
    </location>
</feature>
<name>A0A2P2DFX1_9LEPT</name>
<dbReference type="RefSeq" id="WP_108960454.1">
    <property type="nucleotide sequence ID" value="NZ_BFAZ01000009.1"/>
</dbReference>
<evidence type="ECO:0008006" key="5">
    <source>
        <dbReference type="Google" id="ProtNLM"/>
    </source>
</evidence>
<evidence type="ECO:0000313" key="4">
    <source>
        <dbReference type="Proteomes" id="UP000245206"/>
    </source>
</evidence>